<organism evidence="2 3">
    <name type="scientific">Colletotrichum lupini</name>
    <dbReference type="NCBI Taxonomy" id="145971"/>
    <lineage>
        <taxon>Eukaryota</taxon>
        <taxon>Fungi</taxon>
        <taxon>Dikarya</taxon>
        <taxon>Ascomycota</taxon>
        <taxon>Pezizomycotina</taxon>
        <taxon>Sordariomycetes</taxon>
        <taxon>Hypocreomycetidae</taxon>
        <taxon>Glomerellales</taxon>
        <taxon>Glomerellaceae</taxon>
        <taxon>Colletotrichum</taxon>
        <taxon>Colletotrichum acutatum species complex</taxon>
    </lineage>
</organism>
<accession>A0A9Q8WH98</accession>
<evidence type="ECO:0000313" key="3">
    <source>
        <dbReference type="Proteomes" id="UP000830671"/>
    </source>
</evidence>
<gene>
    <name evidence="2" type="ORF">CLUP02_08237</name>
</gene>
<feature type="region of interest" description="Disordered" evidence="1">
    <location>
        <begin position="142"/>
        <end position="168"/>
    </location>
</feature>
<sequence>MPVTCLSMAHATDGDARHLRRARDWRVWTHAPPHFSAPHYPVSTAEAGNLFSPGHVPTFSASSAPVYASRPTLPSRGMSFLLEGGHGDVAPLAVCVDANTGSISVAFGALSKPTACEASSCSTLARSPVVSGTVSRAHDCCPGKLRNGPQPISPHAPPRKTSKQAPPSAAVLQAVPSHLKMSGRMTWTRIQALLRDFRGHTRECLPTRRPELPCRPYSYITIWKQITKSSKDPDNHRQAHGRERRVPGTNWALPRAVREMRSSWPNESIAVCSSMMLLDKPGNFRTLHPKALAAALALGFPPVPVPRQLREEKIMVRETTVSIKRWLQSVEKPCHRATLILPESPGPISTSLLTLDVQRLEISFRRCHSTQSLLWTTRQALNRINHQSTGTDKDSRPRYHVGRYGSARLVGLRPLIRSLALLQSRAATAWSSPRSLQRLTSTCGFFVSPSLCACGLPVVESLAAVNFCRLVPLGHLGQRNPGNTYGYTELWRGGYRPYRTGVHFTLAFLSPLTSRKPTWTADARGSLQEWRPGLVYLVILLLIIANFPGKPPNPPAMSVRLAAGALYSSLTLGIAIGQSPRRVLGRTLGCYTTTDTLAHWRWLTVYEVSACWIASDQPLRTDTAGVALTFVQISFTTCVPPVTLEVCISSAMITADAYRYASGLDPPDFCCVFTPAGASSGNNTGERASLPIVRLSTGLNGRGPGLTEGLRLLRVLRLQVLHCCSVHSGRTLQPAYASRFSILLRDTYKRWSGILGLAALDSPKHGEHTRHCARDLVVASLAFITSARRRLIRISLYAAKYKLHLYMSLNPNGYTQSATANIPLLTSGWSLIPSLHKLHKGYADSMIFSGIYHSLRHPGPTTSSLEATLAKTFDSSTYLATYTVRLRLHPTNVPGPTQYGAHYRVIQGSCPPASACLVTDSSSSAQHCASTVHFAKDSTESGLRRFVSRVSVDGSILTIRRLEILAVTFSLMHQYEAVIKIRQAHFPSHILGVARIMAVSSVLRRHGYASLIPEVSRFLEEVGALRTAAVSPYLRIMYRDQVRKDTEGQRSYSLSVGGSLFDHIWFRAPGHLGAWLDRQKPNLLPRDDQHAIFLNRARLTSLDPRPMHYPYKARTHGQLRWYLIDLERSRLMPQLHCRPKLFQYTLLRSSKSYQPKIKRIVRIQGQGYLWHGGRRHEGCLLFFHKSSGFHVEYEDSFGLEEISEDGAEQFLPGDYDPHVAQNGALSSRLPPTTRPFGLPRFYGDNIILELNKARVTLGRLRQGRAVRASVKPGPTDKNTLMRKAVMPASQAQEVRDLRGRLWWGRDNRLPKVTSRLSTKNPLTLEPALKAPTIGTIQRGETAPSTAIYFIEHFSGSEFQIGIHTAPGDSVRVSMNNCIYLSATWRNKNPGTEYVQSPTECGNQHIHAHTILDMGHDMAMAWIGSKMMSPLSDRGQRQSPSVAQRAWLGDGQKYPAGATL</sequence>
<dbReference type="RefSeq" id="XP_049144370.1">
    <property type="nucleotide sequence ID" value="XM_049287227.1"/>
</dbReference>
<dbReference type="KEGG" id="clup:CLUP02_08237"/>
<reference evidence="2" key="1">
    <citation type="journal article" date="2021" name="Mol. Plant Microbe Interact.">
        <title>Complete Genome Sequence of the Plant-Pathogenic Fungus Colletotrichum lupini.</title>
        <authorList>
            <person name="Baroncelli R."/>
            <person name="Pensec F."/>
            <person name="Da Lio D."/>
            <person name="Boufleur T."/>
            <person name="Vicente I."/>
            <person name="Sarrocco S."/>
            <person name="Picot A."/>
            <person name="Baraldi E."/>
            <person name="Sukno S."/>
            <person name="Thon M."/>
            <person name="Le Floch G."/>
        </authorList>
    </citation>
    <scope>NUCLEOTIDE SEQUENCE</scope>
    <source>
        <strain evidence="2">IMI 504893</strain>
    </source>
</reference>
<dbReference type="GeneID" id="73342237"/>
<evidence type="ECO:0000256" key="1">
    <source>
        <dbReference type="SAM" id="MobiDB-lite"/>
    </source>
</evidence>
<evidence type="ECO:0000313" key="2">
    <source>
        <dbReference type="EMBL" id="UQC82747.1"/>
    </source>
</evidence>
<proteinExistence type="predicted"/>
<name>A0A9Q8WH98_9PEZI</name>
<dbReference type="Proteomes" id="UP000830671">
    <property type="component" value="Chromosome 4"/>
</dbReference>
<protein>
    <submittedName>
        <fullName evidence="2">Uncharacterized protein</fullName>
    </submittedName>
</protein>
<keyword evidence="3" id="KW-1185">Reference proteome</keyword>
<dbReference type="EMBL" id="CP019476">
    <property type="protein sequence ID" value="UQC82747.1"/>
    <property type="molecule type" value="Genomic_DNA"/>
</dbReference>